<dbReference type="SUPFAM" id="SSF54373">
    <property type="entry name" value="FAD-linked reductases, C-terminal domain"/>
    <property type="match status" value="1"/>
</dbReference>
<dbReference type="Gene3D" id="3.30.9.10">
    <property type="entry name" value="D-Amino Acid Oxidase, subunit A, domain 2"/>
    <property type="match status" value="1"/>
</dbReference>
<accession>M5E069</accession>
<protein>
    <submittedName>
        <fullName evidence="3">Glycerol-3-phosphate dehydrogenase</fullName>
        <ecNumber evidence="3">1.1.5.3</ecNumber>
    </submittedName>
</protein>
<dbReference type="Gene3D" id="3.50.50.60">
    <property type="entry name" value="FAD/NAD(P)-binding domain"/>
    <property type="match status" value="1"/>
</dbReference>
<dbReference type="FunCoup" id="M5E069">
    <property type="interactions" value="347"/>
</dbReference>
<gene>
    <name evidence="3" type="ORF">HSACCH_00994</name>
</gene>
<dbReference type="SUPFAM" id="SSF51905">
    <property type="entry name" value="FAD/NAD(P)-binding domain"/>
    <property type="match status" value="1"/>
</dbReference>
<dbReference type="AlphaFoldDB" id="M5E069"/>
<dbReference type="EMBL" id="CAUI01000010">
    <property type="protein sequence ID" value="CCU78928.1"/>
    <property type="molecule type" value="Genomic_DNA"/>
</dbReference>
<dbReference type="Pfam" id="PF01266">
    <property type="entry name" value="DAO"/>
    <property type="match status" value="1"/>
</dbReference>
<dbReference type="PANTHER" id="PTHR42720:SF1">
    <property type="entry name" value="GLYCEROL 3-PHOSPHATE OXIDASE"/>
    <property type="match status" value="1"/>
</dbReference>
<keyword evidence="3" id="KW-0560">Oxidoreductase</keyword>
<dbReference type="Pfam" id="PF04324">
    <property type="entry name" value="Fer2_BFD"/>
    <property type="match status" value="1"/>
</dbReference>
<dbReference type="InterPro" id="IPR006076">
    <property type="entry name" value="FAD-dep_OxRdtase"/>
</dbReference>
<comment type="caution">
    <text evidence="3">The sequence shown here is derived from an EMBL/GenBank/DDBJ whole genome shotgun (WGS) entry which is preliminary data.</text>
</comment>
<dbReference type="RefSeq" id="WP_005488333.1">
    <property type="nucleotide sequence ID" value="NZ_CAUI01000010.1"/>
</dbReference>
<name>M5E069_9FIRM</name>
<keyword evidence="4" id="KW-1185">Reference proteome</keyword>
<evidence type="ECO:0000259" key="2">
    <source>
        <dbReference type="Pfam" id="PF04324"/>
    </source>
</evidence>
<dbReference type="InterPro" id="IPR052745">
    <property type="entry name" value="G3P_Oxidase/Oxidoreductase"/>
</dbReference>
<evidence type="ECO:0000259" key="1">
    <source>
        <dbReference type="Pfam" id="PF01266"/>
    </source>
</evidence>
<dbReference type="InterPro" id="IPR041854">
    <property type="entry name" value="BFD-like_2Fe2S-bd_dom_sf"/>
</dbReference>
<dbReference type="PANTHER" id="PTHR42720">
    <property type="entry name" value="GLYCEROL-3-PHOSPHATE DEHYDROGENASE"/>
    <property type="match status" value="1"/>
</dbReference>
<feature type="domain" description="BFD-like [2Fe-2S]-binding" evidence="2">
    <location>
        <begin position="405"/>
        <end position="458"/>
    </location>
</feature>
<dbReference type="Proteomes" id="UP000012063">
    <property type="component" value="Unassembled WGS sequence"/>
</dbReference>
<dbReference type="InterPro" id="IPR036188">
    <property type="entry name" value="FAD/NAD-bd_sf"/>
</dbReference>
<proteinExistence type="predicted"/>
<organism evidence="3 4">
    <name type="scientific">Halanaerobium saccharolyticum subsp. saccharolyticum DSM 6643</name>
    <dbReference type="NCBI Taxonomy" id="1293054"/>
    <lineage>
        <taxon>Bacteria</taxon>
        <taxon>Bacillati</taxon>
        <taxon>Bacillota</taxon>
        <taxon>Clostridia</taxon>
        <taxon>Halanaerobiales</taxon>
        <taxon>Halanaerobiaceae</taxon>
        <taxon>Halanaerobium</taxon>
    </lineage>
</organism>
<dbReference type="eggNOG" id="COG0579">
    <property type="taxonomic scope" value="Bacteria"/>
</dbReference>
<reference evidence="4" key="1">
    <citation type="journal article" date="2013" name="Genome Announc.">
        <title>Genome Sequence of Halanaerobium saccharolyticum subsp. saccharolyticum Strain DSM 6643T, a Halophilic Hydrogen-Producing Bacterium.</title>
        <authorList>
            <person name="Kivisto A."/>
            <person name="Larjo A."/>
            <person name="Ciranna A."/>
            <person name="Santala V."/>
            <person name="Roos C."/>
            <person name="Karp M."/>
        </authorList>
    </citation>
    <scope>NUCLEOTIDE SEQUENCE [LARGE SCALE GENOMIC DNA]</scope>
    <source>
        <strain evidence="4">DSM 6643</strain>
    </source>
</reference>
<dbReference type="OrthoDB" id="9801699at2"/>
<feature type="domain" description="FAD dependent oxidoreductase" evidence="1">
    <location>
        <begin position="6"/>
        <end position="360"/>
    </location>
</feature>
<evidence type="ECO:0000313" key="4">
    <source>
        <dbReference type="Proteomes" id="UP000012063"/>
    </source>
</evidence>
<dbReference type="Gene3D" id="1.10.10.1100">
    <property type="entry name" value="BFD-like [2Fe-2S]-binding domain"/>
    <property type="match status" value="1"/>
</dbReference>
<dbReference type="CDD" id="cd19946">
    <property type="entry name" value="GlpA-like_Fer2_BFD-like"/>
    <property type="match status" value="1"/>
</dbReference>
<evidence type="ECO:0000313" key="3">
    <source>
        <dbReference type="EMBL" id="CCU78928.1"/>
    </source>
</evidence>
<dbReference type="STRING" id="1293054.HSACCH_00994"/>
<sequence>MKKNYDITIIGGGVVGTAIARELSKYKTDVLLIEKENDVGQGASNSNSGVVHSGFTAPVGSLKADVCMYGNNHFEEICRDLDVPYEKTGKLVVAVEEKQVAELYNLQYIGRKNGAELHIVGEDFIEEKEPNISGKAAMYSPNSAITSPYELTIAFAENAYQNGVEINLNTEVLEINKKNHKFSVKTDKGEIMTDYVINSAGLHSDKIASFSGEDRYEIYPCRGEYYVLDKNASGLLSRLVYPAPPENAGGYGIHLTPTVEGNILIGPSNEYIDNVDNEATTKKVMDKLIKEAKEFLPKLSRDMVIRSYSGIRSKIVPPEVGGFTDFIIEKSPKYDNFINLIGIESPGLTSAPGIAKYVTEIIDEMEKLKKNEDFVKTRKGITKFYELSEEKQKELAADNPNYREIICRCENITKQEIIDALNNPLGVQTLKGVKYRARATMGRCQGGYCMSRIIEIMQDEFDMGLDEIKLEGNNSNLFAGQAKGWE</sequence>
<dbReference type="InParanoid" id="M5E069"/>
<dbReference type="InterPro" id="IPR007419">
    <property type="entry name" value="BFD-like_2Fe2S-bd_dom"/>
</dbReference>
<dbReference type="GO" id="GO:0004368">
    <property type="term" value="F:glycerol-3-phosphate dehydrogenase (quinone) activity"/>
    <property type="evidence" value="ECO:0007669"/>
    <property type="project" value="UniProtKB-EC"/>
</dbReference>
<dbReference type="EC" id="1.1.5.3" evidence="3"/>